<dbReference type="EMBL" id="JMIH01000037">
    <property type="protein sequence ID" value="KEO71827.1"/>
    <property type="molecule type" value="Genomic_DNA"/>
</dbReference>
<name>A0A074LDG0_9BACT</name>
<dbReference type="Pfam" id="PF00534">
    <property type="entry name" value="Glycos_transf_1"/>
    <property type="match status" value="1"/>
</dbReference>
<evidence type="ECO:0000313" key="3">
    <source>
        <dbReference type="EMBL" id="KEO71827.1"/>
    </source>
</evidence>
<dbReference type="Pfam" id="PF13439">
    <property type="entry name" value="Glyco_transf_4"/>
    <property type="match status" value="1"/>
</dbReference>
<evidence type="ECO:0008006" key="5">
    <source>
        <dbReference type="Google" id="ProtNLM"/>
    </source>
</evidence>
<gene>
    <name evidence="3" type="ORF">EL17_21135</name>
</gene>
<dbReference type="eggNOG" id="COG0438">
    <property type="taxonomic scope" value="Bacteria"/>
</dbReference>
<proteinExistence type="predicted"/>
<dbReference type="GO" id="GO:0016757">
    <property type="term" value="F:glycosyltransferase activity"/>
    <property type="evidence" value="ECO:0007669"/>
    <property type="project" value="InterPro"/>
</dbReference>
<protein>
    <recommendedName>
        <fullName evidence="5">Glycosyl transferase family 1</fullName>
    </recommendedName>
</protein>
<dbReference type="AlphaFoldDB" id="A0A074LDG0"/>
<dbReference type="Gene3D" id="3.40.50.2000">
    <property type="entry name" value="Glycogen Phosphorylase B"/>
    <property type="match status" value="2"/>
</dbReference>
<evidence type="ECO:0000259" key="1">
    <source>
        <dbReference type="Pfam" id="PF00534"/>
    </source>
</evidence>
<dbReference type="SUPFAM" id="SSF53756">
    <property type="entry name" value="UDP-Glycosyltransferase/glycogen phosphorylase"/>
    <property type="match status" value="1"/>
</dbReference>
<feature type="domain" description="Glycosyl transferase family 1" evidence="1">
    <location>
        <begin position="206"/>
        <end position="349"/>
    </location>
</feature>
<evidence type="ECO:0000313" key="4">
    <source>
        <dbReference type="Proteomes" id="UP000027821"/>
    </source>
</evidence>
<dbReference type="RefSeq" id="WP_035079240.1">
    <property type="nucleotide sequence ID" value="NZ_JMIH01000037.1"/>
</dbReference>
<dbReference type="InterPro" id="IPR001296">
    <property type="entry name" value="Glyco_trans_1"/>
</dbReference>
<sequence>MRILIIHTFYSQKGGEDAVFEQEYQLLKEKYTVEKMKFFNSTGIKGLFQFAGSIWNISATQKLIRKLNEFKPDLVHIHNWHFASGPLIIRAIHKKKIPIILTLHNFRLLCPSGILFHNGSIYTESLKVDFPFRAVFSGVYRNSILQTFWLAFIIWFHKVIGTWNMVSRYLLLTDFARNIFIESSFSVFEEKLVVKPNFLLKNECVGIFERSTDFLFVGRLTEEKGIKVILDAFIGSKYVIKIVGEGPLKEMVQVAAKSSHNIIYIGPLDKNGVLLEMAKCSAIVFPSVWYEGMPMTIIEALAMGTPVIASNIGAMMSMIESGNNGFLFEVGDVKSLLDMLDLWNEMNLEDKHEVYLKSKQYFNDYYSEKSNLIQFEKIIQNVFSN</sequence>
<dbReference type="InterPro" id="IPR028098">
    <property type="entry name" value="Glyco_trans_4-like_N"/>
</dbReference>
<dbReference type="PANTHER" id="PTHR45947:SF13">
    <property type="entry name" value="TRANSFERASE"/>
    <property type="match status" value="1"/>
</dbReference>
<dbReference type="PANTHER" id="PTHR45947">
    <property type="entry name" value="SULFOQUINOVOSYL TRANSFERASE SQD2"/>
    <property type="match status" value="1"/>
</dbReference>
<organism evidence="3 4">
    <name type="scientific">Anditalea andensis</name>
    <dbReference type="NCBI Taxonomy" id="1048983"/>
    <lineage>
        <taxon>Bacteria</taxon>
        <taxon>Pseudomonadati</taxon>
        <taxon>Bacteroidota</taxon>
        <taxon>Cytophagia</taxon>
        <taxon>Cytophagales</taxon>
        <taxon>Cytophagaceae</taxon>
        <taxon>Anditalea</taxon>
    </lineage>
</organism>
<dbReference type="InterPro" id="IPR050194">
    <property type="entry name" value="Glycosyltransferase_grp1"/>
</dbReference>
<dbReference type="STRING" id="1048983.EL17_21135"/>
<comment type="caution">
    <text evidence="3">The sequence shown here is derived from an EMBL/GenBank/DDBJ whole genome shotgun (WGS) entry which is preliminary data.</text>
</comment>
<reference evidence="3 4" key="1">
    <citation type="submission" date="2014-04" db="EMBL/GenBank/DDBJ databases">
        <title>Characterization and application of a salt tolerant electro-active bacterium.</title>
        <authorList>
            <person name="Yang L."/>
            <person name="Wei S."/>
            <person name="Tay Q.X.M."/>
        </authorList>
    </citation>
    <scope>NUCLEOTIDE SEQUENCE [LARGE SCALE GENOMIC DNA]</scope>
    <source>
        <strain evidence="3 4">LY1</strain>
    </source>
</reference>
<keyword evidence="4" id="KW-1185">Reference proteome</keyword>
<evidence type="ECO:0000259" key="2">
    <source>
        <dbReference type="Pfam" id="PF13439"/>
    </source>
</evidence>
<feature type="domain" description="Glycosyltransferase subfamily 4-like N-terminal" evidence="2">
    <location>
        <begin position="47"/>
        <end position="108"/>
    </location>
</feature>
<accession>A0A074LDG0</accession>
<dbReference type="OrthoDB" id="9792322at2"/>
<dbReference type="Proteomes" id="UP000027821">
    <property type="component" value="Unassembled WGS sequence"/>
</dbReference>